<evidence type="ECO:0000256" key="4">
    <source>
        <dbReference type="ARBA" id="ARBA00023172"/>
    </source>
</evidence>
<dbReference type="InterPro" id="IPR050808">
    <property type="entry name" value="Phage_Integrase"/>
</dbReference>
<reference evidence="6 7" key="1">
    <citation type="submission" date="2018-01" db="EMBL/GenBank/DDBJ databases">
        <title>Halomonas endophytica sp. nov., isolated from storage liquid in the stems of Populus euphratica.</title>
        <authorList>
            <person name="Chen C."/>
        </authorList>
    </citation>
    <scope>NUCLEOTIDE SEQUENCE [LARGE SCALE GENOMIC DNA]</scope>
    <source>
        <strain evidence="6 7">DSM 26881</strain>
    </source>
</reference>
<keyword evidence="7" id="KW-1185">Reference proteome</keyword>
<dbReference type="GO" id="GO:0006310">
    <property type="term" value="P:DNA recombination"/>
    <property type="evidence" value="ECO:0007669"/>
    <property type="project" value="UniProtKB-KW"/>
</dbReference>
<dbReference type="Gene3D" id="1.10.150.130">
    <property type="match status" value="1"/>
</dbReference>
<evidence type="ECO:0000313" key="6">
    <source>
        <dbReference type="EMBL" id="PMR69498.1"/>
    </source>
</evidence>
<evidence type="ECO:0000259" key="5">
    <source>
        <dbReference type="PROSITE" id="PS51898"/>
    </source>
</evidence>
<dbReference type="InterPro" id="IPR013762">
    <property type="entry name" value="Integrase-like_cat_sf"/>
</dbReference>
<keyword evidence="2" id="KW-0229">DNA integration</keyword>
<dbReference type="GO" id="GO:0003677">
    <property type="term" value="F:DNA binding"/>
    <property type="evidence" value="ECO:0007669"/>
    <property type="project" value="UniProtKB-KW"/>
</dbReference>
<dbReference type="PROSITE" id="PS51898">
    <property type="entry name" value="TYR_RECOMBINASE"/>
    <property type="match status" value="1"/>
</dbReference>
<evidence type="ECO:0000256" key="2">
    <source>
        <dbReference type="ARBA" id="ARBA00022908"/>
    </source>
</evidence>
<dbReference type="Gene3D" id="1.10.443.10">
    <property type="entry name" value="Intergrase catalytic core"/>
    <property type="match status" value="1"/>
</dbReference>
<organism evidence="6 7">
    <name type="scientific">Halomonas heilongjiangensis</name>
    <dbReference type="NCBI Taxonomy" id="1387883"/>
    <lineage>
        <taxon>Bacteria</taxon>
        <taxon>Pseudomonadati</taxon>
        <taxon>Pseudomonadota</taxon>
        <taxon>Gammaproteobacteria</taxon>
        <taxon>Oceanospirillales</taxon>
        <taxon>Halomonadaceae</taxon>
        <taxon>Halomonas</taxon>
    </lineage>
</organism>
<dbReference type="PANTHER" id="PTHR30629:SF6">
    <property type="entry name" value="PROPHAGE INTEGRASE INTA-RELATED"/>
    <property type="match status" value="1"/>
</dbReference>
<dbReference type="InterPro" id="IPR002104">
    <property type="entry name" value="Integrase_catalytic"/>
</dbReference>
<keyword evidence="3" id="KW-0238">DNA-binding</keyword>
<dbReference type="InterPro" id="IPR010998">
    <property type="entry name" value="Integrase_recombinase_N"/>
</dbReference>
<comment type="similarity">
    <text evidence="1">Belongs to the 'phage' integrase family.</text>
</comment>
<dbReference type="AlphaFoldDB" id="A0A2N7TMZ6"/>
<keyword evidence="4" id="KW-0233">DNA recombination</keyword>
<dbReference type="EMBL" id="PNRE01000047">
    <property type="protein sequence ID" value="PMR69498.1"/>
    <property type="molecule type" value="Genomic_DNA"/>
</dbReference>
<evidence type="ECO:0000256" key="3">
    <source>
        <dbReference type="ARBA" id="ARBA00023125"/>
    </source>
</evidence>
<dbReference type="Pfam" id="PF13356">
    <property type="entry name" value="Arm-DNA-bind_3"/>
    <property type="match status" value="1"/>
</dbReference>
<dbReference type="Pfam" id="PF00589">
    <property type="entry name" value="Phage_integrase"/>
    <property type="match status" value="1"/>
</dbReference>
<dbReference type="PANTHER" id="PTHR30629">
    <property type="entry name" value="PROPHAGE INTEGRASE"/>
    <property type="match status" value="1"/>
</dbReference>
<dbReference type="Proteomes" id="UP000235346">
    <property type="component" value="Unassembled WGS sequence"/>
</dbReference>
<comment type="caution">
    <text evidence="6">The sequence shown here is derived from an EMBL/GenBank/DDBJ whole genome shotgun (WGS) entry which is preliminary data.</text>
</comment>
<accession>A0A2N7TMZ6</accession>
<dbReference type="InterPro" id="IPR025166">
    <property type="entry name" value="Integrase_DNA_bind_dom"/>
</dbReference>
<dbReference type="InterPro" id="IPR011010">
    <property type="entry name" value="DNA_brk_join_enz"/>
</dbReference>
<dbReference type="RefSeq" id="WP_102627914.1">
    <property type="nucleotide sequence ID" value="NZ_PDOH01000028.1"/>
</dbReference>
<evidence type="ECO:0000313" key="7">
    <source>
        <dbReference type="Proteomes" id="UP000235346"/>
    </source>
</evidence>
<gene>
    <name evidence="6" type="ORF">C1H66_10960</name>
</gene>
<name>A0A2N7TMZ6_9GAMM</name>
<dbReference type="InterPro" id="IPR038488">
    <property type="entry name" value="Integrase_DNA-bd_sf"/>
</dbReference>
<dbReference type="GO" id="GO:0015074">
    <property type="term" value="P:DNA integration"/>
    <property type="evidence" value="ECO:0007669"/>
    <property type="project" value="UniProtKB-KW"/>
</dbReference>
<evidence type="ECO:0000256" key="1">
    <source>
        <dbReference type="ARBA" id="ARBA00008857"/>
    </source>
</evidence>
<dbReference type="OrthoDB" id="9795573at2"/>
<sequence>MARKNLTEKRINAFTSDGKQQKFLWDANTPGLGLRATKNGAKAFVYQGNLAGQDIRITIGNPKSWSIDEARKEARRIQILIDQNIDPRQEKRKKQQAIKDEKLNQHRRVITIAQAWDSYIEERRKVWSENTLSDHMKMMKPGGEPYKHHNKENTSTKRTQPGILSPLGKLRLYDLTPDVVISWLKKEREKRPTQTALAFRLLRGFVNWCSEDKLYSQLAPAEAINSKKVRENVPKQGAKKDVLEKEQLEPWFREIKKLNPIISAYLQTMLITGARREEILTLQWQNIDFKWSQIDIKDKVDGRRTIPLTPYVKELLSQLPRTNEWVFSSPRSKSGRLMEPNIAHNKAVKAAKVNHLTIHGLRRSFVSLANWVSLPKGIVYQIAGHKPSATAERHYEVRPIDILRYWHTKYEAWILEQAGIEFSETYKGDKVHTIAPPDQKPNKTEAKKSITFKVIE</sequence>
<protein>
    <submittedName>
        <fullName evidence="6">Preprotein translocase</fullName>
    </submittedName>
</protein>
<proteinExistence type="inferred from homology"/>
<dbReference type="Gene3D" id="3.30.160.390">
    <property type="entry name" value="Integrase, DNA-binding domain"/>
    <property type="match status" value="1"/>
</dbReference>
<feature type="domain" description="Tyr recombinase" evidence="5">
    <location>
        <begin position="238"/>
        <end position="408"/>
    </location>
</feature>
<dbReference type="SUPFAM" id="SSF56349">
    <property type="entry name" value="DNA breaking-rejoining enzymes"/>
    <property type="match status" value="1"/>
</dbReference>